<accession>W0P800</accession>
<protein>
    <submittedName>
        <fullName evidence="3">Putative ATP synthase protein</fullName>
    </submittedName>
</protein>
<sequence>MNHPSGMSHPSKVITPDRTKHLPEGSVLQSGVSTDTPVANNQHNAVGKAAPVMSEKAQTTPQEARPLSLTPQERARMNARAARGLVNMVLAQAALLLLTALVSWLVAGGYAALSALAGGLAYLIPSSFAALHMLVKIYSQANAGALTFFWAQALKIGGTLAMLALVVRFAGAYLVWPALLIGLVVVLKGYVLLLVLNKLR</sequence>
<keyword evidence="2" id="KW-0812">Transmembrane</keyword>
<dbReference type="OrthoDB" id="8687633at2"/>
<evidence type="ECO:0000256" key="1">
    <source>
        <dbReference type="SAM" id="MobiDB-lite"/>
    </source>
</evidence>
<dbReference type="RefSeq" id="WP_084458910.1">
    <property type="nucleotide sequence ID" value="NZ_CP003915.1"/>
</dbReference>
<reference evidence="3 4" key="1">
    <citation type="journal article" date="2014" name="Microbiology">
        <title>Unravelling the complete genome sequence of Advenella mimigardefordensis strain DPN7T and novel insights in the catabolism of the xenobiotic polythioester precursor 3,3'-dithiodipropionate.</title>
        <authorList>
            <person name="Wubbeler J.H."/>
            <person name="Hiessl S."/>
            <person name="Schuldes J."/>
            <person name="Thurmer A."/>
            <person name="Daniel R."/>
            <person name="Steinbuchel A."/>
        </authorList>
    </citation>
    <scope>NUCLEOTIDE SEQUENCE [LARGE SCALE GENOMIC DNA]</scope>
    <source>
        <strain evidence="4">DSM 17166 / LMG 22922 / DPN7</strain>
    </source>
</reference>
<organism evidence="3 4">
    <name type="scientific">Advenella mimigardefordensis (strain DSM 17166 / LMG 22922 / DPN7)</name>
    <dbReference type="NCBI Taxonomy" id="1247726"/>
    <lineage>
        <taxon>Bacteria</taxon>
        <taxon>Pseudomonadati</taxon>
        <taxon>Pseudomonadota</taxon>
        <taxon>Betaproteobacteria</taxon>
        <taxon>Burkholderiales</taxon>
        <taxon>Alcaligenaceae</taxon>
    </lineage>
</organism>
<feature type="transmembrane region" description="Helical" evidence="2">
    <location>
        <begin position="147"/>
        <end position="167"/>
    </location>
</feature>
<dbReference type="KEGG" id="amim:MIM_c07450"/>
<keyword evidence="2" id="KW-0472">Membrane</keyword>
<dbReference type="AlphaFoldDB" id="W0P800"/>
<feature type="transmembrane region" description="Helical" evidence="2">
    <location>
        <begin position="112"/>
        <end position="135"/>
    </location>
</feature>
<name>W0P800_ADVMD</name>
<dbReference type="HOGENOM" id="CLU_121415_1_0_4"/>
<evidence type="ECO:0000256" key="2">
    <source>
        <dbReference type="SAM" id="Phobius"/>
    </source>
</evidence>
<proteinExistence type="predicted"/>
<dbReference type="EMBL" id="CP003915">
    <property type="protein sequence ID" value="AHG62846.1"/>
    <property type="molecule type" value="Genomic_DNA"/>
</dbReference>
<dbReference type="Proteomes" id="UP000019095">
    <property type="component" value="Chromosome"/>
</dbReference>
<feature type="region of interest" description="Disordered" evidence="1">
    <location>
        <begin position="1"/>
        <end position="25"/>
    </location>
</feature>
<dbReference type="PATRIC" id="fig|1247726.3.peg.808"/>
<keyword evidence="4" id="KW-1185">Reference proteome</keyword>
<gene>
    <name evidence="3" type="ORF">MIM_c07450</name>
</gene>
<feature type="transmembrane region" description="Helical" evidence="2">
    <location>
        <begin position="173"/>
        <end position="196"/>
    </location>
</feature>
<keyword evidence="2" id="KW-1133">Transmembrane helix</keyword>
<feature type="transmembrane region" description="Helical" evidence="2">
    <location>
        <begin position="84"/>
        <end position="106"/>
    </location>
</feature>
<evidence type="ECO:0000313" key="3">
    <source>
        <dbReference type="EMBL" id="AHG62846.1"/>
    </source>
</evidence>
<evidence type="ECO:0000313" key="4">
    <source>
        <dbReference type="Proteomes" id="UP000019095"/>
    </source>
</evidence>
<dbReference type="STRING" id="1247726.MIM_c07450"/>
<dbReference type="eggNOG" id="ENOG5030YPS">
    <property type="taxonomic scope" value="Bacteria"/>
</dbReference>